<gene>
    <name evidence="3" type="ORF">A5642_03465</name>
</gene>
<evidence type="ECO:0000259" key="2">
    <source>
        <dbReference type="PROSITE" id="PS51740"/>
    </source>
</evidence>
<feature type="domain" description="SpoVT-AbrB" evidence="2">
    <location>
        <begin position="1"/>
        <end position="45"/>
    </location>
</feature>
<dbReference type="InterPro" id="IPR037914">
    <property type="entry name" value="SpoVT-AbrB_sf"/>
</dbReference>
<dbReference type="EMBL" id="LZSF01000247">
    <property type="protein sequence ID" value="OBA79891.1"/>
    <property type="molecule type" value="Genomic_DNA"/>
</dbReference>
<name>A0A1A0M4A7_MYCMU</name>
<dbReference type="RefSeq" id="WP_064860474.1">
    <property type="nucleotide sequence ID" value="NZ_LZSF01000247.1"/>
</dbReference>
<evidence type="ECO:0000313" key="3">
    <source>
        <dbReference type="EMBL" id="OBA79891.1"/>
    </source>
</evidence>
<dbReference type="SUPFAM" id="SSF89447">
    <property type="entry name" value="AbrB/MazE/MraZ-like"/>
    <property type="match status" value="1"/>
</dbReference>
<dbReference type="AlphaFoldDB" id="A0A1A0M4A7"/>
<sequence>MEAVIDSGGRILVPKQLRDALGLTPGSTVDISAYGPGLQIVPGGRSARLVRNKDGRLVANAHTVVTDEMMFALIDSGRR</sequence>
<keyword evidence="1" id="KW-0238">DNA-binding</keyword>
<protein>
    <submittedName>
        <fullName evidence="3">AbrB family transcriptional regulator</fullName>
    </submittedName>
</protein>
<dbReference type="GO" id="GO:0003677">
    <property type="term" value="F:DNA binding"/>
    <property type="evidence" value="ECO:0007669"/>
    <property type="project" value="UniProtKB-UniRule"/>
</dbReference>
<comment type="caution">
    <text evidence="3">The sequence shown here is derived from an EMBL/GenBank/DDBJ whole genome shotgun (WGS) entry which is preliminary data.</text>
</comment>
<dbReference type="Proteomes" id="UP000093962">
    <property type="component" value="Unassembled WGS sequence"/>
</dbReference>
<organism evidence="3 4">
    <name type="scientific">Mycolicibacterium mucogenicum</name>
    <name type="common">Mycobacterium mucogenicum</name>
    <dbReference type="NCBI Taxonomy" id="56689"/>
    <lineage>
        <taxon>Bacteria</taxon>
        <taxon>Bacillati</taxon>
        <taxon>Actinomycetota</taxon>
        <taxon>Actinomycetes</taxon>
        <taxon>Mycobacteriales</taxon>
        <taxon>Mycobacteriaceae</taxon>
        <taxon>Mycolicibacterium</taxon>
    </lineage>
</organism>
<dbReference type="SMART" id="SM00966">
    <property type="entry name" value="SpoVT_AbrB"/>
    <property type="match status" value="1"/>
</dbReference>
<reference evidence="3 4" key="1">
    <citation type="submission" date="2016-06" db="EMBL/GenBank/DDBJ databases">
        <authorList>
            <person name="Kjaerup R.B."/>
            <person name="Dalgaard T.S."/>
            <person name="Juul-Madsen H.R."/>
        </authorList>
    </citation>
    <scope>NUCLEOTIDE SEQUENCE [LARGE SCALE GENOMIC DNA]</scope>
    <source>
        <strain evidence="3 4">1199456.5</strain>
    </source>
</reference>
<proteinExistence type="predicted"/>
<dbReference type="NCBIfam" id="TIGR01439">
    <property type="entry name" value="lp_hng_hel_AbrB"/>
    <property type="match status" value="1"/>
</dbReference>
<dbReference type="OrthoDB" id="33406at2"/>
<dbReference type="Gene3D" id="2.10.260.10">
    <property type="match status" value="1"/>
</dbReference>
<evidence type="ECO:0000313" key="4">
    <source>
        <dbReference type="Proteomes" id="UP000093962"/>
    </source>
</evidence>
<dbReference type="PROSITE" id="PS51740">
    <property type="entry name" value="SPOVT_ABRB"/>
    <property type="match status" value="1"/>
</dbReference>
<dbReference type="InterPro" id="IPR007159">
    <property type="entry name" value="SpoVT-AbrB_dom"/>
</dbReference>
<accession>A0A1A0M4A7</accession>
<evidence type="ECO:0000256" key="1">
    <source>
        <dbReference type="PROSITE-ProRule" id="PRU01076"/>
    </source>
</evidence>
<dbReference type="Pfam" id="PF04014">
    <property type="entry name" value="MazE_antitoxin"/>
    <property type="match status" value="1"/>
</dbReference>